<dbReference type="Proteomes" id="UP000214646">
    <property type="component" value="Unassembled WGS sequence"/>
</dbReference>
<reference evidence="2" key="1">
    <citation type="submission" date="2017-06" db="EMBL/GenBank/DDBJ databases">
        <title>Genome analysis of Fimbriiglobus ruber SP5, the first member of the order Planctomycetales with confirmed chitinolytic capability.</title>
        <authorList>
            <person name="Ravin N.V."/>
            <person name="Rakitin A.L."/>
            <person name="Ivanova A.A."/>
            <person name="Beletsky A.V."/>
            <person name="Kulichevskaya I.S."/>
            <person name="Mardanov A.V."/>
            <person name="Dedysh S.N."/>
        </authorList>
    </citation>
    <scope>NUCLEOTIDE SEQUENCE [LARGE SCALE GENOMIC DNA]</scope>
    <source>
        <strain evidence="2">SP5</strain>
    </source>
</reference>
<dbReference type="EMBL" id="NIDE01000017">
    <property type="protein sequence ID" value="OWK35830.1"/>
    <property type="molecule type" value="Genomic_DNA"/>
</dbReference>
<comment type="caution">
    <text evidence="1">The sequence shown here is derived from an EMBL/GenBank/DDBJ whole genome shotgun (WGS) entry which is preliminary data.</text>
</comment>
<gene>
    <name evidence="1" type="ORF">FRUB_08393</name>
</gene>
<evidence type="ECO:0000313" key="2">
    <source>
        <dbReference type="Proteomes" id="UP000214646"/>
    </source>
</evidence>
<organism evidence="1 2">
    <name type="scientific">Fimbriiglobus ruber</name>
    <dbReference type="NCBI Taxonomy" id="1908690"/>
    <lineage>
        <taxon>Bacteria</taxon>
        <taxon>Pseudomonadati</taxon>
        <taxon>Planctomycetota</taxon>
        <taxon>Planctomycetia</taxon>
        <taxon>Gemmatales</taxon>
        <taxon>Gemmataceae</taxon>
        <taxon>Fimbriiglobus</taxon>
    </lineage>
</organism>
<evidence type="ECO:0000313" key="1">
    <source>
        <dbReference type="EMBL" id="OWK35830.1"/>
    </source>
</evidence>
<proteinExistence type="predicted"/>
<protein>
    <submittedName>
        <fullName evidence="1">Uncharacterized protein</fullName>
    </submittedName>
</protein>
<sequence>MCLRNRTTPNFGNGWSIPDGTLTKPMPSLNTTSLFSALWPQMNLSPWAK</sequence>
<keyword evidence="2" id="KW-1185">Reference proteome</keyword>
<dbReference type="AlphaFoldDB" id="A0A225D2L5"/>
<name>A0A225D2L5_9BACT</name>
<accession>A0A225D2L5</accession>